<keyword evidence="6 11" id="KW-0630">Potassium</keyword>
<feature type="region of interest" description="Disordered" evidence="12">
    <location>
        <begin position="1"/>
        <end position="24"/>
    </location>
</feature>
<dbReference type="InterPro" id="IPR040445">
    <property type="entry name" value="Kir_TM"/>
</dbReference>
<reference evidence="16 17" key="1">
    <citation type="submission" date="2017-08" db="EMBL/GenBank/DDBJ databases">
        <title>Acidophilic green algal genome provides insights into adaptation to an acidic environment.</title>
        <authorList>
            <person name="Hirooka S."/>
            <person name="Hirose Y."/>
            <person name="Kanesaki Y."/>
            <person name="Higuchi S."/>
            <person name="Fujiwara T."/>
            <person name="Onuma R."/>
            <person name="Era A."/>
            <person name="Ohbayashi R."/>
            <person name="Uzuka A."/>
            <person name="Nozaki H."/>
            <person name="Yoshikawa H."/>
            <person name="Miyagishima S.Y."/>
        </authorList>
    </citation>
    <scope>NUCLEOTIDE SEQUENCE [LARGE SCALE GENOMIC DNA]</scope>
    <source>
        <strain evidence="16 17">NIES-2499</strain>
    </source>
</reference>
<dbReference type="InterPro" id="IPR041647">
    <property type="entry name" value="IRK_C"/>
</dbReference>
<keyword evidence="7 13" id="KW-1133">Transmembrane helix</keyword>
<keyword evidence="5 11" id="KW-0851">Voltage-gated channel</keyword>
<dbReference type="InterPro" id="IPR013518">
    <property type="entry name" value="K_chnl_inward-rec_Kir_cyto"/>
</dbReference>
<evidence type="ECO:0000256" key="7">
    <source>
        <dbReference type="ARBA" id="ARBA00022989"/>
    </source>
</evidence>
<evidence type="ECO:0000256" key="9">
    <source>
        <dbReference type="ARBA" id="ARBA00023136"/>
    </source>
</evidence>
<keyword evidence="8 11" id="KW-0406">Ion transport</keyword>
<dbReference type="OrthoDB" id="273257at2759"/>
<keyword evidence="3 11" id="KW-0633">Potassium transport</keyword>
<keyword evidence="17" id="KW-1185">Reference proteome</keyword>
<keyword evidence="4 11" id="KW-0812">Transmembrane</keyword>
<evidence type="ECO:0000256" key="13">
    <source>
        <dbReference type="SAM" id="Phobius"/>
    </source>
</evidence>
<evidence type="ECO:0000256" key="1">
    <source>
        <dbReference type="ARBA" id="ARBA00004141"/>
    </source>
</evidence>
<comment type="subcellular location">
    <subcellularLocation>
        <location evidence="1 11">Membrane</location>
        <topology evidence="1 11">Multi-pass membrane protein</topology>
    </subcellularLocation>
</comment>
<dbReference type="AlphaFoldDB" id="A0A250WQ97"/>
<keyword evidence="2 11" id="KW-0813">Transport</keyword>
<protein>
    <recommendedName>
        <fullName evidence="18">Inward rectifier potassium channel C-terminal domain-containing protein</fullName>
    </recommendedName>
</protein>
<feature type="region of interest" description="Disordered" evidence="12">
    <location>
        <begin position="664"/>
        <end position="685"/>
    </location>
</feature>
<dbReference type="GO" id="GO:0034765">
    <property type="term" value="P:regulation of monoatomic ion transmembrane transport"/>
    <property type="evidence" value="ECO:0007669"/>
    <property type="project" value="TreeGrafter"/>
</dbReference>
<dbReference type="GO" id="GO:0034702">
    <property type="term" value="C:monoatomic ion channel complex"/>
    <property type="evidence" value="ECO:0007669"/>
    <property type="project" value="UniProtKB-KW"/>
</dbReference>
<dbReference type="GO" id="GO:0005886">
    <property type="term" value="C:plasma membrane"/>
    <property type="evidence" value="ECO:0007669"/>
    <property type="project" value="TreeGrafter"/>
</dbReference>
<dbReference type="PANTHER" id="PTHR11767:SF102">
    <property type="entry name" value="INWARDLY RECTIFYING POTASSIUM CHANNEL 1, ISOFORM F"/>
    <property type="match status" value="1"/>
</dbReference>
<feature type="compositionally biased region" description="Low complexity" evidence="12">
    <location>
        <begin position="667"/>
        <end position="680"/>
    </location>
</feature>
<keyword evidence="10 11" id="KW-0407">Ion channel</keyword>
<feature type="domain" description="Inward rectifier potassium channel C-terminal" evidence="15">
    <location>
        <begin position="212"/>
        <end position="366"/>
    </location>
</feature>
<comment type="caution">
    <text evidence="16">The sequence shown here is derived from an EMBL/GenBank/DDBJ whole genome shotgun (WGS) entry which is preliminary data.</text>
</comment>
<evidence type="ECO:0000256" key="4">
    <source>
        <dbReference type="ARBA" id="ARBA00022692"/>
    </source>
</evidence>
<dbReference type="Gene3D" id="2.60.40.1400">
    <property type="entry name" value="G protein-activated inward rectifier potassium channel 1"/>
    <property type="match status" value="2"/>
</dbReference>
<evidence type="ECO:0000256" key="8">
    <source>
        <dbReference type="ARBA" id="ARBA00023065"/>
    </source>
</evidence>
<evidence type="ECO:0000256" key="12">
    <source>
        <dbReference type="SAM" id="MobiDB-lite"/>
    </source>
</evidence>
<accession>A0A250WQ97</accession>
<dbReference type="Pfam" id="PF17655">
    <property type="entry name" value="IRK_C"/>
    <property type="match status" value="2"/>
</dbReference>
<organism evidence="16 17">
    <name type="scientific">Chlamydomonas eustigma</name>
    <dbReference type="NCBI Taxonomy" id="1157962"/>
    <lineage>
        <taxon>Eukaryota</taxon>
        <taxon>Viridiplantae</taxon>
        <taxon>Chlorophyta</taxon>
        <taxon>core chlorophytes</taxon>
        <taxon>Chlorophyceae</taxon>
        <taxon>CS clade</taxon>
        <taxon>Chlamydomonadales</taxon>
        <taxon>Chlamydomonadaceae</taxon>
        <taxon>Chlamydomonas</taxon>
    </lineage>
</organism>
<keyword evidence="9 13" id="KW-0472">Membrane</keyword>
<dbReference type="PRINTS" id="PR01320">
    <property type="entry name" value="KIRCHANNEL"/>
</dbReference>
<dbReference type="InterPro" id="IPR014756">
    <property type="entry name" value="Ig_E-set"/>
</dbReference>
<proteinExistence type="inferred from homology"/>
<feature type="domain" description="Inward rectifier potassium channel C-terminal" evidence="15">
    <location>
        <begin position="404"/>
        <end position="560"/>
    </location>
</feature>
<dbReference type="GO" id="GO:1990573">
    <property type="term" value="P:potassium ion import across plasma membrane"/>
    <property type="evidence" value="ECO:0007669"/>
    <property type="project" value="TreeGrafter"/>
</dbReference>
<dbReference type="STRING" id="1157962.A0A250WQ97"/>
<dbReference type="SUPFAM" id="SSF81324">
    <property type="entry name" value="Voltage-gated potassium channels"/>
    <property type="match status" value="1"/>
</dbReference>
<evidence type="ECO:0000313" key="17">
    <source>
        <dbReference type="Proteomes" id="UP000232323"/>
    </source>
</evidence>
<evidence type="ECO:0000256" key="2">
    <source>
        <dbReference type="ARBA" id="ARBA00022448"/>
    </source>
</evidence>
<dbReference type="PANTHER" id="PTHR11767">
    <property type="entry name" value="INWARD RECTIFIER POTASSIUM CHANNEL"/>
    <property type="match status" value="1"/>
</dbReference>
<name>A0A250WQ97_9CHLO</name>
<evidence type="ECO:0000313" key="16">
    <source>
        <dbReference type="EMBL" id="GAX73024.1"/>
    </source>
</evidence>
<comment type="similarity">
    <text evidence="11">Belongs to the inward rectifier-type potassium channel (TC 1.A.2.1) family.</text>
</comment>
<gene>
    <name evidence="16" type="ORF">CEUSTIGMA_g476.t1</name>
</gene>
<dbReference type="InterPro" id="IPR016449">
    <property type="entry name" value="K_chnl_inward-rec_Kir"/>
</dbReference>
<evidence type="ECO:0000256" key="5">
    <source>
        <dbReference type="ARBA" id="ARBA00022882"/>
    </source>
</evidence>
<sequence>MSFTRKESTQQMDDEEAGVCPLSPTSIESLDKEERAWLLRRQEQRDWRVDHGAGYYQEDRQKKKISYLVETGRRAGRSTVKFEGIPWGVVLSHILKRDFFNAAVNAKLWIILIALCIFYTITITAWAHVYYIHWRIRPECFVGFTGPVSAFMFSVETQQTIGYGVRAPVGCLSSALLVAIHSLLAVVMDSIILGIAFARISHPKNRGRTVLVSNCAVISRRDGILKLMFRIGDIQRSTVVSPRIHTYLYSWGDGHRTAEGEFLPVQVKELDVYGWDRSLILPTIVEHTIDESSPLFGLTHQRLEALNAEIVVVFEGSTELGDMFMVRQSYMPPQIHWGHSFCQIIKKAPEGQTRHKVDLSRFHDVEPQDGLDSLPPYKLSAKVIATGGARTLPPPAKDSNTLVLSDDGVIGLRDGRPYLMFRLGDTFPEGQVEDVRVSATLFRWSQHITAEGEVLPFAAFELPLNPPAPMLRFPATLVHKITECSPIASWATPEGKRLDVDSEIVVNVKGVISSTHRLITRTRVYPVLGNIKWGSTFYPIVSRSTLPDSANVDWSCFHLHVPTSGLMELRRSKPRLEVRGMQSMMSYDPVSPVEEENHEVTLMDRAGSAQNLTYQASEDSTGRQVTFGKPHMIIMGGTGSKVTMNNKLSSSSGGVSMRQSLAATIGHNSSRHSSSTGASHENTSGRYHQQEILPVTVGAASSSHFGAVAGESWKEKRSLFDAISSLHSLAASEQAGDNDGEAANE</sequence>
<evidence type="ECO:0008006" key="18">
    <source>
        <dbReference type="Google" id="ProtNLM"/>
    </source>
</evidence>
<dbReference type="Gene3D" id="1.10.287.70">
    <property type="match status" value="1"/>
</dbReference>
<feature type="domain" description="Potassium channel inwardly rectifying transmembrane" evidence="14">
    <location>
        <begin position="97"/>
        <end position="203"/>
    </location>
</feature>
<dbReference type="Pfam" id="PF01007">
    <property type="entry name" value="IRK"/>
    <property type="match status" value="1"/>
</dbReference>
<evidence type="ECO:0000256" key="6">
    <source>
        <dbReference type="ARBA" id="ARBA00022958"/>
    </source>
</evidence>
<dbReference type="Proteomes" id="UP000232323">
    <property type="component" value="Unassembled WGS sequence"/>
</dbReference>
<evidence type="ECO:0000259" key="15">
    <source>
        <dbReference type="Pfam" id="PF17655"/>
    </source>
</evidence>
<dbReference type="EMBL" id="BEGY01000002">
    <property type="protein sequence ID" value="GAX73024.1"/>
    <property type="molecule type" value="Genomic_DNA"/>
</dbReference>
<feature type="transmembrane region" description="Helical" evidence="13">
    <location>
        <begin position="175"/>
        <end position="198"/>
    </location>
</feature>
<evidence type="ECO:0000256" key="11">
    <source>
        <dbReference type="RuleBase" id="RU003822"/>
    </source>
</evidence>
<evidence type="ECO:0000256" key="3">
    <source>
        <dbReference type="ARBA" id="ARBA00022538"/>
    </source>
</evidence>
<evidence type="ECO:0000259" key="14">
    <source>
        <dbReference type="Pfam" id="PF01007"/>
    </source>
</evidence>
<dbReference type="GO" id="GO:0005242">
    <property type="term" value="F:inward rectifier potassium channel activity"/>
    <property type="evidence" value="ECO:0007669"/>
    <property type="project" value="InterPro"/>
</dbReference>
<dbReference type="SUPFAM" id="SSF81296">
    <property type="entry name" value="E set domains"/>
    <property type="match status" value="2"/>
</dbReference>
<evidence type="ECO:0000256" key="10">
    <source>
        <dbReference type="ARBA" id="ARBA00023303"/>
    </source>
</evidence>
<feature type="transmembrane region" description="Helical" evidence="13">
    <location>
        <begin position="106"/>
        <end position="129"/>
    </location>
</feature>